<keyword evidence="3" id="KW-0378">Hydrolase</keyword>
<keyword evidence="4" id="KW-0862">Zinc</keyword>
<dbReference type="InterPro" id="IPR053138">
    <property type="entry name" value="N-alpha-Ac-DABA_deacetylase"/>
</dbReference>
<dbReference type="InterPro" id="IPR055438">
    <property type="entry name" value="AstE_AspA_cat"/>
</dbReference>
<sequence>MAIKNITTISNETKGEIEKNIHLMEHVPESEIIADLVYTAKSGTPLLKIGRGFPKVMITAGIHGNELPPQVAAVRLIGELSNQDLNGTVYIIPFAVPHATMENSRRFKGVDMNRAASKGGFISNNILNAIKDLKISAAGDFHSTKPGSNPGVESVFCSKSPCYKSYLIAKYITESTYSKIICHKEAGALYNGALEDECNLEGVPAVTCEVVSQNGLITNEGHERSYLQMISYLKYFDII</sequence>
<comment type="cofactor">
    <cofactor evidence="1">
        <name>Zn(2+)</name>
        <dbReference type="ChEBI" id="CHEBI:29105"/>
    </cofactor>
</comment>
<dbReference type="AlphaFoldDB" id="A0A2A2H6U1"/>
<dbReference type="GO" id="GO:0016788">
    <property type="term" value="F:hydrolase activity, acting on ester bonds"/>
    <property type="evidence" value="ECO:0007669"/>
    <property type="project" value="InterPro"/>
</dbReference>
<dbReference type="RefSeq" id="WP_069585030.1">
    <property type="nucleotide sequence ID" value="NZ_LMVM01000012.1"/>
</dbReference>
<dbReference type="OrthoDB" id="69383at2157"/>
<dbReference type="PANTHER" id="PTHR37326">
    <property type="entry name" value="BLL3975 PROTEIN"/>
    <property type="match status" value="1"/>
</dbReference>
<evidence type="ECO:0000313" key="6">
    <source>
        <dbReference type="EMBL" id="PAV05181.1"/>
    </source>
</evidence>
<dbReference type="EMBL" id="LMVM01000012">
    <property type="protein sequence ID" value="PAV05181.1"/>
    <property type="molecule type" value="Genomic_DNA"/>
</dbReference>
<dbReference type="SUPFAM" id="SSF53187">
    <property type="entry name" value="Zn-dependent exopeptidases"/>
    <property type="match status" value="1"/>
</dbReference>
<dbReference type="PANTHER" id="PTHR37326:SF1">
    <property type="entry name" value="BLL3975 PROTEIN"/>
    <property type="match status" value="1"/>
</dbReference>
<reference evidence="6 7" key="1">
    <citation type="journal article" date="2017" name="BMC Genomics">
        <title>Genomic analysis of methanogenic archaea reveals a shift towards energy conservation.</title>
        <authorList>
            <person name="Gilmore S.P."/>
            <person name="Henske J.K."/>
            <person name="Sexton J.A."/>
            <person name="Solomon K.V."/>
            <person name="Seppala S."/>
            <person name="Yoo J.I."/>
            <person name="Huyett L.M."/>
            <person name="Pressman A."/>
            <person name="Cogan J.Z."/>
            <person name="Kivenson V."/>
            <person name="Peng X."/>
            <person name="Tan Y."/>
            <person name="Valentine D.L."/>
            <person name="O'Malley M.A."/>
        </authorList>
    </citation>
    <scope>NUCLEOTIDE SEQUENCE [LARGE SCALE GENOMIC DNA]</scope>
    <source>
        <strain evidence="6 7">M.o.H.</strain>
    </source>
</reference>
<evidence type="ECO:0000256" key="2">
    <source>
        <dbReference type="ARBA" id="ARBA00022723"/>
    </source>
</evidence>
<comment type="caution">
    <text evidence="6">The sequence shown here is derived from an EMBL/GenBank/DDBJ whole genome shotgun (WGS) entry which is preliminary data.</text>
</comment>
<proteinExistence type="predicted"/>
<gene>
    <name evidence="6" type="ORF">ASJ80_12910</name>
</gene>
<name>A0A2A2H6U1_METBR</name>
<evidence type="ECO:0000256" key="1">
    <source>
        <dbReference type="ARBA" id="ARBA00001947"/>
    </source>
</evidence>
<keyword evidence="2" id="KW-0479">Metal-binding</keyword>
<accession>A0A2A2H6U1</accession>
<keyword evidence="7" id="KW-1185">Reference proteome</keyword>
<evidence type="ECO:0000313" key="7">
    <source>
        <dbReference type="Proteomes" id="UP000217784"/>
    </source>
</evidence>
<evidence type="ECO:0000256" key="3">
    <source>
        <dbReference type="ARBA" id="ARBA00022801"/>
    </source>
</evidence>
<dbReference type="Pfam" id="PF24827">
    <property type="entry name" value="AstE_AspA_cat"/>
    <property type="match status" value="1"/>
</dbReference>
<dbReference type="GO" id="GO:0046872">
    <property type="term" value="F:metal ion binding"/>
    <property type="evidence" value="ECO:0007669"/>
    <property type="project" value="UniProtKB-KW"/>
</dbReference>
<evidence type="ECO:0000259" key="5">
    <source>
        <dbReference type="Pfam" id="PF24827"/>
    </source>
</evidence>
<protein>
    <submittedName>
        <fullName evidence="6">Succinylglutamate desuccinylase</fullName>
    </submittedName>
</protein>
<dbReference type="Gene3D" id="3.40.630.10">
    <property type="entry name" value="Zn peptidases"/>
    <property type="match status" value="1"/>
</dbReference>
<organism evidence="6 7">
    <name type="scientific">Methanobacterium bryantii</name>
    <dbReference type="NCBI Taxonomy" id="2161"/>
    <lineage>
        <taxon>Archaea</taxon>
        <taxon>Methanobacteriati</taxon>
        <taxon>Methanobacteriota</taxon>
        <taxon>Methanomada group</taxon>
        <taxon>Methanobacteria</taxon>
        <taxon>Methanobacteriales</taxon>
        <taxon>Methanobacteriaceae</taxon>
        <taxon>Methanobacterium</taxon>
    </lineage>
</organism>
<evidence type="ECO:0000256" key="4">
    <source>
        <dbReference type="ARBA" id="ARBA00022833"/>
    </source>
</evidence>
<dbReference type="Proteomes" id="UP000217784">
    <property type="component" value="Unassembled WGS sequence"/>
</dbReference>
<feature type="domain" description="Succinylglutamate desuccinylase/Aspartoacylase catalytic" evidence="5">
    <location>
        <begin position="54"/>
        <end position="115"/>
    </location>
</feature>